<keyword evidence="3" id="KW-0067">ATP-binding</keyword>
<reference evidence="7" key="1">
    <citation type="submission" date="2013-03" db="EMBL/GenBank/DDBJ databases">
        <title>Genome sequence of Chthonomonas calidirosea, the first sequenced genome from the Armatimonadetes phylum (formally candidate division OP10).</title>
        <authorList>
            <person name="Lee K.C.Y."/>
            <person name="Morgan X.C."/>
            <person name="Dunfield P.F."/>
            <person name="Tamas I."/>
            <person name="Houghton K.M."/>
            <person name="Vyssotski M."/>
            <person name="Ryan J.L.J."/>
            <person name="Lagutin K."/>
            <person name="McDonald I.R."/>
            <person name="Stott M.B."/>
        </authorList>
    </citation>
    <scope>NUCLEOTIDE SEQUENCE [LARGE SCALE GENOMIC DNA]</scope>
    <source>
        <strain evidence="7">DSM 23976 / ICMP 18418 / T49</strain>
    </source>
</reference>
<proteinExistence type="predicted"/>
<feature type="domain" description="ABC transporter" evidence="5">
    <location>
        <begin position="3"/>
        <end position="240"/>
    </location>
</feature>
<evidence type="ECO:0000256" key="3">
    <source>
        <dbReference type="ARBA" id="ARBA00022840"/>
    </source>
</evidence>
<dbReference type="KEGG" id="ccz:CCALI_00531"/>
<dbReference type="Proteomes" id="UP000014227">
    <property type="component" value="Chromosome I"/>
</dbReference>
<protein>
    <submittedName>
        <fullName evidence="6">ABC-type cobalamin/Fe3+-siderophores transport systems, ATPase components</fullName>
        <ecNumber evidence="6">3.6.3.34</ecNumber>
    </submittedName>
</protein>
<dbReference type="SMART" id="SM00382">
    <property type="entry name" value="AAA"/>
    <property type="match status" value="1"/>
</dbReference>
<dbReference type="GO" id="GO:0005524">
    <property type="term" value="F:ATP binding"/>
    <property type="evidence" value="ECO:0007669"/>
    <property type="project" value="UniProtKB-KW"/>
</dbReference>
<dbReference type="CDD" id="cd03214">
    <property type="entry name" value="ABC_Iron-Siderophores_B12_Hemin"/>
    <property type="match status" value="1"/>
</dbReference>
<evidence type="ECO:0000256" key="1">
    <source>
        <dbReference type="ARBA" id="ARBA00022448"/>
    </source>
</evidence>
<evidence type="ECO:0000256" key="4">
    <source>
        <dbReference type="ARBA" id="ARBA00022967"/>
    </source>
</evidence>
<dbReference type="EMBL" id="HF951689">
    <property type="protein sequence ID" value="CCW34364.1"/>
    <property type="molecule type" value="Genomic_DNA"/>
</dbReference>
<keyword evidence="7" id="KW-1185">Reference proteome</keyword>
<dbReference type="AlphaFoldDB" id="S0ESW6"/>
<dbReference type="PANTHER" id="PTHR42794:SF1">
    <property type="entry name" value="HEMIN IMPORT ATP-BINDING PROTEIN HMUV"/>
    <property type="match status" value="1"/>
</dbReference>
<keyword evidence="6" id="KW-0378">Hydrolase</keyword>
<evidence type="ECO:0000256" key="2">
    <source>
        <dbReference type="ARBA" id="ARBA00022741"/>
    </source>
</evidence>
<dbReference type="GO" id="GO:0016887">
    <property type="term" value="F:ATP hydrolysis activity"/>
    <property type="evidence" value="ECO:0007669"/>
    <property type="project" value="InterPro"/>
</dbReference>
<dbReference type="FunFam" id="3.40.50.300:FF:000134">
    <property type="entry name" value="Iron-enterobactin ABC transporter ATP-binding protein"/>
    <property type="match status" value="1"/>
</dbReference>
<organism evidence="6 7">
    <name type="scientific">Chthonomonas calidirosea (strain DSM 23976 / ICMP 18418 / T49)</name>
    <dbReference type="NCBI Taxonomy" id="1303518"/>
    <lineage>
        <taxon>Bacteria</taxon>
        <taxon>Bacillati</taxon>
        <taxon>Armatimonadota</taxon>
        <taxon>Chthonomonadia</taxon>
        <taxon>Chthonomonadales</taxon>
        <taxon>Chthonomonadaceae</taxon>
        <taxon>Chthonomonas</taxon>
    </lineage>
</organism>
<dbReference type="PANTHER" id="PTHR42794">
    <property type="entry name" value="HEMIN IMPORT ATP-BINDING PROTEIN HMUV"/>
    <property type="match status" value="1"/>
</dbReference>
<dbReference type="InterPro" id="IPR003439">
    <property type="entry name" value="ABC_transporter-like_ATP-bd"/>
</dbReference>
<gene>
    <name evidence="6" type="ORF">CCALI_00531</name>
</gene>
<evidence type="ECO:0000313" key="6">
    <source>
        <dbReference type="EMBL" id="CCW34364.1"/>
    </source>
</evidence>
<dbReference type="SUPFAM" id="SSF52540">
    <property type="entry name" value="P-loop containing nucleoside triphosphate hydrolases"/>
    <property type="match status" value="1"/>
</dbReference>
<dbReference type="Pfam" id="PF00005">
    <property type="entry name" value="ABC_tran"/>
    <property type="match status" value="1"/>
</dbReference>
<accession>S0ESW6</accession>
<dbReference type="FunCoup" id="S0ESW6">
    <property type="interactions" value="86"/>
</dbReference>
<evidence type="ECO:0000259" key="5">
    <source>
        <dbReference type="PROSITE" id="PS50893"/>
    </source>
</evidence>
<dbReference type="InParanoid" id="S0ESW6"/>
<dbReference type="RefSeq" id="WP_016481926.1">
    <property type="nucleotide sequence ID" value="NC_021487.1"/>
</dbReference>
<keyword evidence="4" id="KW-1278">Translocase</keyword>
<dbReference type="InterPro" id="IPR003593">
    <property type="entry name" value="AAA+_ATPase"/>
</dbReference>
<name>S0ESW6_CHTCT</name>
<dbReference type="OrthoDB" id="9787851at2"/>
<dbReference type="Gene3D" id="3.40.50.300">
    <property type="entry name" value="P-loop containing nucleotide triphosphate hydrolases"/>
    <property type="match status" value="1"/>
</dbReference>
<evidence type="ECO:0000313" key="7">
    <source>
        <dbReference type="Proteomes" id="UP000014227"/>
    </source>
</evidence>
<keyword evidence="2" id="KW-0547">Nucleotide-binding</keyword>
<dbReference type="STRING" id="454171.CP488_00622"/>
<dbReference type="EC" id="3.6.3.34" evidence="6"/>
<sequence length="427" mass="46337">MRLEADAITAGYGGRMVLHAVRLVFQTGEFVGLLGPNGSGKSTLLRVLSGVLPPQSGRVVLDGEVLSQIPAHIRAQKIAFVPQFEPALFDFSALDVVLMGRYPHRGGKGFTGEDYAIARRCMAELDILSLAERPITQLSGGEHRRVLIARALAQEAPLLLLDEPTAHLDITHQIELLQHIQKMVERSQGRVGVIAALHDINQAAEFCERLVLLRAGRVEAYGTPESVLTPAHLRRVYDADIQVGLNPATGRPTLLSVRPARAREACERPHVHLVCGGGSGIAIMGTLIHHGYRVSAGPLNLYDSDQVAAEVLGIEVVLEAPFAPIRQEVCATAKTMMQRADLVCVAPVPIGHGNLPVLNLVQEMQVMGKRVVLLGNERFETRDFTGGKAAQLLAQLCHQGAECYATVEDWLAHEESNQSIENPSYTC</sequence>
<dbReference type="PATRIC" id="fig|1303518.3.peg.540"/>
<keyword evidence="1" id="KW-0813">Transport</keyword>
<dbReference type="eggNOG" id="COG1120">
    <property type="taxonomic scope" value="Bacteria"/>
</dbReference>
<dbReference type="HOGENOM" id="CLU_000604_0_0_0"/>
<dbReference type="PROSITE" id="PS50893">
    <property type="entry name" value="ABC_TRANSPORTER_2"/>
    <property type="match status" value="1"/>
</dbReference>
<dbReference type="InterPro" id="IPR027417">
    <property type="entry name" value="P-loop_NTPase"/>
</dbReference>